<evidence type="ECO:0000256" key="4">
    <source>
        <dbReference type="ARBA" id="ARBA00048505"/>
    </source>
</evidence>
<dbReference type="Gene3D" id="3.60.15.10">
    <property type="entry name" value="Ribonuclease Z/Hydroxyacylglutathione hydrolase-like"/>
    <property type="match status" value="1"/>
</dbReference>
<dbReference type="Pfam" id="PF12706">
    <property type="entry name" value="Lactamase_B_2"/>
    <property type="match status" value="1"/>
</dbReference>
<keyword evidence="7" id="KW-1185">Reference proteome</keyword>
<comment type="catalytic activity">
    <reaction evidence="2">
        <text>3',5'-cyclic CMP + H2O = CMP + H(+)</text>
        <dbReference type="Rhea" id="RHEA:72675"/>
        <dbReference type="ChEBI" id="CHEBI:15377"/>
        <dbReference type="ChEBI" id="CHEBI:15378"/>
        <dbReference type="ChEBI" id="CHEBI:58003"/>
        <dbReference type="ChEBI" id="CHEBI:60377"/>
    </reaction>
    <physiologicalReaction direction="left-to-right" evidence="2">
        <dbReference type="Rhea" id="RHEA:72676"/>
    </physiologicalReaction>
</comment>
<comment type="catalytic activity">
    <reaction evidence="4">
        <text>3',5'-cyclic UMP + H2O = UMP + H(+)</text>
        <dbReference type="Rhea" id="RHEA:70575"/>
        <dbReference type="ChEBI" id="CHEBI:15377"/>
        <dbReference type="ChEBI" id="CHEBI:15378"/>
        <dbReference type="ChEBI" id="CHEBI:57865"/>
        <dbReference type="ChEBI" id="CHEBI:184387"/>
    </reaction>
    <physiologicalReaction direction="left-to-right" evidence="4">
        <dbReference type="Rhea" id="RHEA:70576"/>
    </physiologicalReaction>
</comment>
<evidence type="ECO:0000313" key="7">
    <source>
        <dbReference type="Proteomes" id="UP000608071"/>
    </source>
</evidence>
<dbReference type="PANTHER" id="PTHR43546:SF9">
    <property type="entry name" value="L-ASCORBATE-6-PHOSPHATE LACTONASE ULAG-RELATED"/>
    <property type="match status" value="1"/>
</dbReference>
<dbReference type="Proteomes" id="UP000608071">
    <property type="component" value="Unassembled WGS sequence"/>
</dbReference>
<organism evidence="6 7">
    <name type="scientific">Paenibacillus gallinarum</name>
    <dbReference type="NCBI Taxonomy" id="2762232"/>
    <lineage>
        <taxon>Bacteria</taxon>
        <taxon>Bacillati</taxon>
        <taxon>Bacillota</taxon>
        <taxon>Bacilli</taxon>
        <taxon>Bacillales</taxon>
        <taxon>Paenibacillaceae</taxon>
        <taxon>Paenibacillus</taxon>
    </lineage>
</organism>
<evidence type="ECO:0000259" key="5">
    <source>
        <dbReference type="Pfam" id="PF12706"/>
    </source>
</evidence>
<dbReference type="InterPro" id="IPR036866">
    <property type="entry name" value="RibonucZ/Hydroxyglut_hydro"/>
</dbReference>
<accession>A0ABR8T5J6</accession>
<evidence type="ECO:0000313" key="6">
    <source>
        <dbReference type="EMBL" id="MBD7971032.1"/>
    </source>
</evidence>
<comment type="function">
    <text evidence="3">Counteracts the endogenous Pycsar antiviral defense system. Phosphodiesterase that enables metal-dependent hydrolysis of host cyclic nucleotide Pycsar defense signals such as cCMP and cUMP.</text>
</comment>
<dbReference type="InterPro" id="IPR001279">
    <property type="entry name" value="Metallo-B-lactamas"/>
</dbReference>
<feature type="domain" description="Metallo-beta-lactamase" evidence="5">
    <location>
        <begin position="69"/>
        <end position="249"/>
    </location>
</feature>
<reference evidence="6 7" key="1">
    <citation type="submission" date="2020-08" db="EMBL/GenBank/DDBJ databases">
        <title>A Genomic Blueprint of the Chicken Gut Microbiome.</title>
        <authorList>
            <person name="Gilroy R."/>
            <person name="Ravi A."/>
            <person name="Getino M."/>
            <person name="Pursley I."/>
            <person name="Horton D.L."/>
            <person name="Alikhan N.-F."/>
            <person name="Baker D."/>
            <person name="Gharbi K."/>
            <person name="Hall N."/>
            <person name="Watson M."/>
            <person name="Adriaenssens E.M."/>
            <person name="Foster-Nyarko E."/>
            <person name="Jarju S."/>
            <person name="Secka A."/>
            <person name="Antonio M."/>
            <person name="Oren A."/>
            <person name="Chaudhuri R."/>
            <person name="La Ragione R.M."/>
            <person name="Hildebrand F."/>
            <person name="Pallen M.J."/>
        </authorList>
    </citation>
    <scope>NUCLEOTIDE SEQUENCE [LARGE SCALE GENOMIC DNA]</scope>
    <source>
        <strain evidence="6 7">Sa2BVA9</strain>
    </source>
</reference>
<name>A0ABR8T5J6_9BACL</name>
<sequence length="294" mass="33031">MSFSTICNLIYTPSGKQERQVIDLKENKGQATAPKTQPFGKEAFEKTENTTIRWLGNSGLFMNSHGTCIMIDPVLIGFDMPLLIDMPITPPDVPHLDSILITHSDNDHFSRETCSALNAVCDTYHTTNYVAELMTEEQINGGCGHDIYDTFDIDHIHVKLTAADHAWQNELKDQNRVFQFEDCCGFYINTPDGSIWVVGDSRLLDEQLHMPIPDAILFDFSDQSWHIGLDNAIKLANAYPDTNLILSHWGSVDAPDMEAFNGDPKSLEGRVVNPKRIHVLAPGEAFELRRINEN</sequence>
<dbReference type="InterPro" id="IPR050114">
    <property type="entry name" value="UPF0173_UPF0282_UlaG_hydrolase"/>
</dbReference>
<dbReference type="SUPFAM" id="SSF56281">
    <property type="entry name" value="Metallo-hydrolase/oxidoreductase"/>
    <property type="match status" value="1"/>
</dbReference>
<gene>
    <name evidence="6" type="ORF">H9647_23470</name>
</gene>
<evidence type="ECO:0000256" key="3">
    <source>
        <dbReference type="ARBA" id="ARBA00034301"/>
    </source>
</evidence>
<protein>
    <submittedName>
        <fullName evidence="6">MBL fold metallo-hydrolase</fullName>
    </submittedName>
</protein>
<evidence type="ECO:0000256" key="2">
    <source>
        <dbReference type="ARBA" id="ARBA00034221"/>
    </source>
</evidence>
<dbReference type="EMBL" id="JACSQL010000019">
    <property type="protein sequence ID" value="MBD7971032.1"/>
    <property type="molecule type" value="Genomic_DNA"/>
</dbReference>
<dbReference type="PANTHER" id="PTHR43546">
    <property type="entry name" value="UPF0173 METAL-DEPENDENT HYDROLASE MJ1163-RELATED"/>
    <property type="match status" value="1"/>
</dbReference>
<evidence type="ECO:0000256" key="1">
    <source>
        <dbReference type="ARBA" id="ARBA00022801"/>
    </source>
</evidence>
<keyword evidence="1" id="KW-0378">Hydrolase</keyword>
<proteinExistence type="predicted"/>
<comment type="caution">
    <text evidence="6">The sequence shown here is derived from an EMBL/GenBank/DDBJ whole genome shotgun (WGS) entry which is preliminary data.</text>
</comment>